<evidence type="ECO:0000256" key="1">
    <source>
        <dbReference type="SAM" id="MobiDB-lite"/>
    </source>
</evidence>
<protein>
    <submittedName>
        <fullName evidence="2">Uncharacterized protein</fullName>
    </submittedName>
</protein>
<dbReference type="Proteomes" id="UP000796880">
    <property type="component" value="Unassembled WGS sequence"/>
</dbReference>
<dbReference type="AlphaFoldDB" id="A0A8K0MMF6"/>
<keyword evidence="3" id="KW-1185">Reference proteome</keyword>
<feature type="region of interest" description="Disordered" evidence="1">
    <location>
        <begin position="40"/>
        <end position="65"/>
    </location>
</feature>
<evidence type="ECO:0000313" key="2">
    <source>
        <dbReference type="EMBL" id="KAF3450830.1"/>
    </source>
</evidence>
<comment type="caution">
    <text evidence="2">The sequence shown here is derived from an EMBL/GenBank/DDBJ whole genome shotgun (WGS) entry which is preliminary data.</text>
</comment>
<proteinExistence type="predicted"/>
<organism evidence="2 3">
    <name type="scientific">Rhamnella rubrinervis</name>
    <dbReference type="NCBI Taxonomy" id="2594499"/>
    <lineage>
        <taxon>Eukaryota</taxon>
        <taxon>Viridiplantae</taxon>
        <taxon>Streptophyta</taxon>
        <taxon>Embryophyta</taxon>
        <taxon>Tracheophyta</taxon>
        <taxon>Spermatophyta</taxon>
        <taxon>Magnoliopsida</taxon>
        <taxon>eudicotyledons</taxon>
        <taxon>Gunneridae</taxon>
        <taxon>Pentapetalae</taxon>
        <taxon>rosids</taxon>
        <taxon>fabids</taxon>
        <taxon>Rosales</taxon>
        <taxon>Rhamnaceae</taxon>
        <taxon>rhamnoid group</taxon>
        <taxon>Rhamneae</taxon>
        <taxon>Rhamnella</taxon>
    </lineage>
</organism>
<reference evidence="2" key="1">
    <citation type="submission" date="2020-03" db="EMBL/GenBank/DDBJ databases">
        <title>A high-quality chromosome-level genome assembly of a woody plant with both climbing and erect habits, Rhamnella rubrinervis.</title>
        <authorList>
            <person name="Lu Z."/>
            <person name="Yang Y."/>
            <person name="Zhu X."/>
            <person name="Sun Y."/>
        </authorList>
    </citation>
    <scope>NUCLEOTIDE SEQUENCE</scope>
    <source>
        <strain evidence="2">BYM</strain>
        <tissue evidence="2">Leaf</tissue>
    </source>
</reference>
<dbReference type="EMBL" id="VOIH02000003">
    <property type="protein sequence ID" value="KAF3450830.1"/>
    <property type="molecule type" value="Genomic_DNA"/>
</dbReference>
<name>A0A8K0MMF6_9ROSA</name>
<gene>
    <name evidence="2" type="ORF">FNV43_RR06919</name>
</gene>
<evidence type="ECO:0000313" key="3">
    <source>
        <dbReference type="Proteomes" id="UP000796880"/>
    </source>
</evidence>
<accession>A0A8K0MMF6</accession>
<sequence length="95" mass="10544">MGRRVVTCMPCSCNVESASFEPKLGNKNLRVQRPIHTTKAQRPELVINPQATASPLPLETTGATVSGMPSTAGHLRILSYQRMIMIWQLELQLLE</sequence>